<proteinExistence type="inferred from homology"/>
<protein>
    <recommendedName>
        <fullName evidence="3">Biogenesis of lysosome-related organelles complex 1 subunit 7</fullName>
    </recommendedName>
</protein>
<evidence type="ECO:0000256" key="1">
    <source>
        <dbReference type="ARBA" id="ARBA00006111"/>
    </source>
</evidence>
<evidence type="ECO:0000256" key="2">
    <source>
        <dbReference type="ARBA" id="ARBA00023054"/>
    </source>
</evidence>
<dbReference type="AlphaFoldDB" id="A0A2I0B2U3"/>
<dbReference type="InterPro" id="IPR017246">
    <property type="entry name" value="Snapin"/>
</dbReference>
<dbReference type="GO" id="GO:0008333">
    <property type="term" value="P:endosome to lysosome transport"/>
    <property type="evidence" value="ECO:0007669"/>
    <property type="project" value="TreeGrafter"/>
</dbReference>
<dbReference type="PANTHER" id="PTHR31305:SF2">
    <property type="entry name" value="SNARE-ASSOCIATED PROTEIN SNAPIN"/>
    <property type="match status" value="1"/>
</dbReference>
<dbReference type="InterPro" id="IPR028119">
    <property type="entry name" value="Snapin/Pallidin/Snn1"/>
</dbReference>
<dbReference type="GO" id="GO:0006886">
    <property type="term" value="P:intracellular protein transport"/>
    <property type="evidence" value="ECO:0007669"/>
    <property type="project" value="InterPro"/>
</dbReference>
<evidence type="ECO:0000256" key="3">
    <source>
        <dbReference type="ARBA" id="ARBA00033330"/>
    </source>
</evidence>
<dbReference type="GO" id="GO:0032418">
    <property type="term" value="P:lysosome localization"/>
    <property type="evidence" value="ECO:0007669"/>
    <property type="project" value="TreeGrafter"/>
</dbReference>
<dbReference type="Pfam" id="PF14712">
    <property type="entry name" value="Snapin_Pallidin"/>
    <property type="match status" value="1"/>
</dbReference>
<dbReference type="GO" id="GO:0099078">
    <property type="term" value="C:BORC complex"/>
    <property type="evidence" value="ECO:0007669"/>
    <property type="project" value="TreeGrafter"/>
</dbReference>
<comment type="similarity">
    <text evidence="1">Belongs to the SNAPIN family.</text>
</comment>
<accession>A0A2I0B2U3</accession>
<keyword evidence="2" id="KW-0175">Coiled coil</keyword>
<dbReference type="GO" id="GO:0007040">
    <property type="term" value="P:lysosome organization"/>
    <property type="evidence" value="ECO:0007669"/>
    <property type="project" value="TreeGrafter"/>
</dbReference>
<name>A0A2I0B2U3_9ASPA</name>
<dbReference type="Proteomes" id="UP000236161">
    <property type="component" value="Unassembled WGS sequence"/>
</dbReference>
<organism evidence="5 6">
    <name type="scientific">Apostasia shenzhenica</name>
    <dbReference type="NCBI Taxonomy" id="1088818"/>
    <lineage>
        <taxon>Eukaryota</taxon>
        <taxon>Viridiplantae</taxon>
        <taxon>Streptophyta</taxon>
        <taxon>Embryophyta</taxon>
        <taxon>Tracheophyta</taxon>
        <taxon>Spermatophyta</taxon>
        <taxon>Magnoliopsida</taxon>
        <taxon>Liliopsida</taxon>
        <taxon>Asparagales</taxon>
        <taxon>Orchidaceae</taxon>
        <taxon>Apostasioideae</taxon>
        <taxon>Apostasia</taxon>
    </lineage>
</organism>
<sequence>MASEDHAPQPAEPLEATKEKSGAADANLDRPNSNKVESSSRRYGCEALGRAISSTLGAVMMEFDSRTESAARSQDDLSSSLNRLIGELDKLLEDAPLAFIMQNAAKISSVRRRVSSLNSVLKSIQRRLDSIDRRISIGLPDSNS</sequence>
<reference evidence="5 6" key="1">
    <citation type="journal article" date="2017" name="Nature">
        <title>The Apostasia genome and the evolution of orchids.</title>
        <authorList>
            <person name="Zhang G.Q."/>
            <person name="Liu K.W."/>
            <person name="Li Z."/>
            <person name="Lohaus R."/>
            <person name="Hsiao Y.Y."/>
            <person name="Niu S.C."/>
            <person name="Wang J.Y."/>
            <person name="Lin Y.C."/>
            <person name="Xu Q."/>
            <person name="Chen L.J."/>
            <person name="Yoshida K."/>
            <person name="Fujiwara S."/>
            <person name="Wang Z.W."/>
            <person name="Zhang Y.Q."/>
            <person name="Mitsuda N."/>
            <person name="Wang M."/>
            <person name="Liu G.H."/>
            <person name="Pecoraro L."/>
            <person name="Huang H.X."/>
            <person name="Xiao X.J."/>
            <person name="Lin M."/>
            <person name="Wu X.Y."/>
            <person name="Wu W.L."/>
            <person name="Chen Y.Y."/>
            <person name="Chang S.B."/>
            <person name="Sakamoto S."/>
            <person name="Ohme-Takagi M."/>
            <person name="Yagi M."/>
            <person name="Zeng S.J."/>
            <person name="Shen C.Y."/>
            <person name="Yeh C.M."/>
            <person name="Luo Y.B."/>
            <person name="Tsai W.C."/>
            <person name="Van de Peer Y."/>
            <person name="Liu Z.J."/>
        </authorList>
    </citation>
    <scope>NUCLEOTIDE SEQUENCE [LARGE SCALE GENOMIC DNA]</scope>
    <source>
        <strain evidence="6">cv. Shenzhen</strain>
        <tissue evidence="5">Stem</tissue>
    </source>
</reference>
<evidence type="ECO:0000313" key="5">
    <source>
        <dbReference type="EMBL" id="PKA62112.1"/>
    </source>
</evidence>
<dbReference type="GO" id="GO:0031083">
    <property type="term" value="C:BLOC-1 complex"/>
    <property type="evidence" value="ECO:0007669"/>
    <property type="project" value="InterPro"/>
</dbReference>
<gene>
    <name evidence="5" type="ORF">AXF42_Ash014996</name>
</gene>
<evidence type="ECO:0000256" key="4">
    <source>
        <dbReference type="SAM" id="MobiDB-lite"/>
    </source>
</evidence>
<dbReference type="STRING" id="1088818.A0A2I0B2U3"/>
<dbReference type="EMBL" id="KZ451919">
    <property type="protein sequence ID" value="PKA62112.1"/>
    <property type="molecule type" value="Genomic_DNA"/>
</dbReference>
<dbReference type="GO" id="GO:0000149">
    <property type="term" value="F:SNARE binding"/>
    <property type="evidence" value="ECO:0007669"/>
    <property type="project" value="TreeGrafter"/>
</dbReference>
<dbReference type="OrthoDB" id="5399166at2759"/>
<feature type="region of interest" description="Disordered" evidence="4">
    <location>
        <begin position="1"/>
        <end position="41"/>
    </location>
</feature>
<dbReference type="PANTHER" id="PTHR31305">
    <property type="entry name" value="SNARE-ASSOCIATED PROTEIN SNAPIN"/>
    <property type="match status" value="1"/>
</dbReference>
<keyword evidence="6" id="KW-1185">Reference proteome</keyword>
<evidence type="ECO:0000313" key="6">
    <source>
        <dbReference type="Proteomes" id="UP000236161"/>
    </source>
</evidence>